<reference evidence="2" key="1">
    <citation type="thesis" date="2020" institute="ProQuest LLC" country="789 East Eisenhower Parkway, Ann Arbor, MI, USA">
        <title>Comparative Genomics and Chromosome Evolution.</title>
        <authorList>
            <person name="Mudd A.B."/>
        </authorList>
    </citation>
    <scope>NUCLEOTIDE SEQUENCE</scope>
    <source>
        <strain evidence="2">HN-11 Male</strain>
        <tissue evidence="2">Kidney and liver</tissue>
    </source>
</reference>
<dbReference type="Proteomes" id="UP000770717">
    <property type="component" value="Unassembled WGS sequence"/>
</dbReference>
<feature type="region of interest" description="Disordered" evidence="1">
    <location>
        <begin position="63"/>
        <end position="85"/>
    </location>
</feature>
<keyword evidence="3" id="KW-1185">Reference proteome</keyword>
<comment type="caution">
    <text evidence="2">The sequence shown here is derived from an EMBL/GenBank/DDBJ whole genome shotgun (WGS) entry which is preliminary data.</text>
</comment>
<proteinExistence type="predicted"/>
<sequence length="85" mass="9209">MPCLTFLNGGMAAHVVYVPSNTSTATRGRHCGSRWGSQMAPEHREVSTDTNEMMLATKLETSKHNPIYEPPGESFVAQAGITSDN</sequence>
<dbReference type="EMBL" id="WNTK01001612">
    <property type="protein sequence ID" value="KAG9467113.1"/>
    <property type="molecule type" value="Genomic_DNA"/>
</dbReference>
<evidence type="ECO:0000313" key="2">
    <source>
        <dbReference type="EMBL" id="KAG9467113.1"/>
    </source>
</evidence>
<name>A0A8J6EDH1_ELECQ</name>
<dbReference type="AlphaFoldDB" id="A0A8J6EDH1"/>
<protein>
    <submittedName>
        <fullName evidence="2">Uncharacterized protein</fullName>
    </submittedName>
</protein>
<accession>A0A8J6EDH1</accession>
<organism evidence="2 3">
    <name type="scientific">Eleutherodactylus coqui</name>
    <name type="common">Puerto Rican coqui</name>
    <dbReference type="NCBI Taxonomy" id="57060"/>
    <lineage>
        <taxon>Eukaryota</taxon>
        <taxon>Metazoa</taxon>
        <taxon>Chordata</taxon>
        <taxon>Craniata</taxon>
        <taxon>Vertebrata</taxon>
        <taxon>Euteleostomi</taxon>
        <taxon>Amphibia</taxon>
        <taxon>Batrachia</taxon>
        <taxon>Anura</taxon>
        <taxon>Neobatrachia</taxon>
        <taxon>Hyloidea</taxon>
        <taxon>Eleutherodactylidae</taxon>
        <taxon>Eleutherodactylinae</taxon>
        <taxon>Eleutherodactylus</taxon>
        <taxon>Eleutherodactylus</taxon>
    </lineage>
</organism>
<evidence type="ECO:0000256" key="1">
    <source>
        <dbReference type="SAM" id="MobiDB-lite"/>
    </source>
</evidence>
<evidence type="ECO:0000313" key="3">
    <source>
        <dbReference type="Proteomes" id="UP000770717"/>
    </source>
</evidence>
<gene>
    <name evidence="2" type="ORF">GDO78_015586</name>
</gene>
<feature type="region of interest" description="Disordered" evidence="1">
    <location>
        <begin position="22"/>
        <end position="48"/>
    </location>
</feature>